<accession>A0ABM8H0W5</accession>
<keyword evidence="2" id="KW-1185">Reference proteome</keyword>
<sequence>MTPLEAACASLTGTLTFPDDPHTVWECTADPYTGTFTDLIDLLNHAGEVLVPFCGELFVGEGSDEGNVILEATWYCLVG</sequence>
<proteinExistence type="predicted"/>
<gene>
    <name evidence="1" type="ORF">GCM10025870_14530</name>
</gene>
<name>A0ABM8H0W5_9MICO</name>
<dbReference type="Proteomes" id="UP001321477">
    <property type="component" value="Chromosome"/>
</dbReference>
<protein>
    <submittedName>
        <fullName evidence="1">Uncharacterized protein</fullName>
    </submittedName>
</protein>
<dbReference type="EMBL" id="AP027734">
    <property type="protein sequence ID" value="BDZ54380.1"/>
    <property type="molecule type" value="Genomic_DNA"/>
</dbReference>
<dbReference type="RefSeq" id="WP_286329594.1">
    <property type="nucleotide sequence ID" value="NZ_AP027734.1"/>
</dbReference>
<evidence type="ECO:0000313" key="2">
    <source>
        <dbReference type="Proteomes" id="UP001321477"/>
    </source>
</evidence>
<organism evidence="1 2">
    <name type="scientific">Agromyces marinus</name>
    <dbReference type="NCBI Taxonomy" id="1389020"/>
    <lineage>
        <taxon>Bacteria</taxon>
        <taxon>Bacillati</taxon>
        <taxon>Actinomycetota</taxon>
        <taxon>Actinomycetes</taxon>
        <taxon>Micrococcales</taxon>
        <taxon>Microbacteriaceae</taxon>
        <taxon>Agromyces</taxon>
    </lineage>
</organism>
<evidence type="ECO:0000313" key="1">
    <source>
        <dbReference type="EMBL" id="BDZ54380.1"/>
    </source>
</evidence>
<reference evidence="2" key="1">
    <citation type="journal article" date="2019" name="Int. J. Syst. Evol. Microbiol.">
        <title>The Global Catalogue of Microorganisms (GCM) 10K type strain sequencing project: providing services to taxonomists for standard genome sequencing and annotation.</title>
        <authorList>
            <consortium name="The Broad Institute Genomics Platform"/>
            <consortium name="The Broad Institute Genome Sequencing Center for Infectious Disease"/>
            <person name="Wu L."/>
            <person name="Ma J."/>
        </authorList>
    </citation>
    <scope>NUCLEOTIDE SEQUENCE [LARGE SCALE GENOMIC DNA]</scope>
    <source>
        <strain evidence="2">NBRC 109019</strain>
    </source>
</reference>